<evidence type="ECO:0000313" key="7">
    <source>
        <dbReference type="EMBL" id="MBE9076460.1"/>
    </source>
</evidence>
<dbReference type="EMBL" id="JADEXG010000006">
    <property type="protein sequence ID" value="MBE9076460.1"/>
    <property type="molecule type" value="Genomic_DNA"/>
</dbReference>
<dbReference type="SUPFAM" id="SSF55073">
    <property type="entry name" value="Nucleotide cyclase"/>
    <property type="match status" value="1"/>
</dbReference>
<dbReference type="InterPro" id="IPR029787">
    <property type="entry name" value="Nucleotide_cyclase"/>
</dbReference>
<evidence type="ECO:0000256" key="3">
    <source>
        <dbReference type="ARBA" id="ARBA00022989"/>
    </source>
</evidence>
<keyword evidence="4 5" id="KW-0472">Membrane</keyword>
<evidence type="ECO:0000259" key="6">
    <source>
        <dbReference type="Pfam" id="PF06305"/>
    </source>
</evidence>
<evidence type="ECO:0000256" key="2">
    <source>
        <dbReference type="ARBA" id="ARBA00022692"/>
    </source>
</evidence>
<sequence length="286" mass="31257">MPILIIFALVIAFLAILFALQNNSLVTLNFLIWQLQGSLALVLLGTLAIGFIIGLLVATPAIVKGGWRVSRTKRQAASLESQLSSKEQQMTTQGRTLQSLRQSYQGLLQALDLTNPATHLIDSRLLPQTLAALLHEMQLQQGSEQYQSLALLLLQTQRAQPTGSVSTTSMQDAQLWAAIAQVIQRNITVDSWLFSDSEGRFMCVLTGYDLGSVQDYASALETALTEQPLQLKDGTVAEVDPAVGGAIADRDHPTNSEQVLLDAARRALEQAQQKSRHRVKVSRVTD</sequence>
<organism evidence="7 8">
    <name type="scientific">Vasconcelosia minhoensis LEGE 07310</name>
    <dbReference type="NCBI Taxonomy" id="915328"/>
    <lineage>
        <taxon>Bacteria</taxon>
        <taxon>Bacillati</taxon>
        <taxon>Cyanobacteriota</taxon>
        <taxon>Cyanophyceae</taxon>
        <taxon>Nodosilineales</taxon>
        <taxon>Cymatolegaceae</taxon>
        <taxon>Vasconcelosia</taxon>
        <taxon>Vasconcelosia minhoensis</taxon>
    </lineage>
</organism>
<evidence type="ECO:0000313" key="8">
    <source>
        <dbReference type="Proteomes" id="UP000636505"/>
    </source>
</evidence>
<evidence type="ECO:0000256" key="1">
    <source>
        <dbReference type="ARBA" id="ARBA00022475"/>
    </source>
</evidence>
<dbReference type="Proteomes" id="UP000636505">
    <property type="component" value="Unassembled WGS sequence"/>
</dbReference>
<proteinExistence type="predicted"/>
<reference evidence="7" key="1">
    <citation type="submission" date="2020-10" db="EMBL/GenBank/DDBJ databases">
        <authorList>
            <person name="Castelo-Branco R."/>
            <person name="Eusebio N."/>
            <person name="Adriana R."/>
            <person name="Vieira A."/>
            <person name="Brugerolle De Fraissinette N."/>
            <person name="Rezende De Castro R."/>
            <person name="Schneider M.P."/>
            <person name="Vasconcelos V."/>
            <person name="Leao P.N."/>
        </authorList>
    </citation>
    <scope>NUCLEOTIDE SEQUENCE</scope>
    <source>
        <strain evidence="7">LEGE 07310</strain>
    </source>
</reference>
<name>A0A8J7DME3_9CYAN</name>
<dbReference type="RefSeq" id="WP_193905122.1">
    <property type="nucleotide sequence ID" value="NZ_JADEXG010000006.1"/>
</dbReference>
<keyword evidence="8" id="KW-1185">Reference proteome</keyword>
<protein>
    <submittedName>
        <fullName evidence="7">DUF1049 domain-containing protein</fullName>
    </submittedName>
</protein>
<dbReference type="InterPro" id="IPR043128">
    <property type="entry name" value="Rev_trsase/Diguanyl_cyclase"/>
</dbReference>
<keyword evidence="2 5" id="KW-0812">Transmembrane</keyword>
<evidence type="ECO:0000256" key="4">
    <source>
        <dbReference type="ARBA" id="ARBA00023136"/>
    </source>
</evidence>
<gene>
    <name evidence="7" type="ORF">IQ241_03980</name>
</gene>
<dbReference type="Pfam" id="PF06305">
    <property type="entry name" value="LapA_dom"/>
    <property type="match status" value="1"/>
</dbReference>
<accession>A0A8J7DME3</accession>
<dbReference type="PANTHER" id="PTHR41335:SF1">
    <property type="entry name" value="MEMBRANE PROTEIN"/>
    <property type="match status" value="1"/>
</dbReference>
<dbReference type="GO" id="GO:0005886">
    <property type="term" value="C:plasma membrane"/>
    <property type="evidence" value="ECO:0007669"/>
    <property type="project" value="InterPro"/>
</dbReference>
<evidence type="ECO:0000256" key="5">
    <source>
        <dbReference type="SAM" id="Phobius"/>
    </source>
</evidence>
<feature type="domain" description="Lipopolysaccharide assembly protein A" evidence="6">
    <location>
        <begin position="21"/>
        <end position="83"/>
    </location>
</feature>
<dbReference type="Gene3D" id="3.30.70.270">
    <property type="match status" value="1"/>
</dbReference>
<dbReference type="AlphaFoldDB" id="A0A8J7DME3"/>
<keyword evidence="3 5" id="KW-1133">Transmembrane helix</keyword>
<dbReference type="InterPro" id="IPR010445">
    <property type="entry name" value="LapA_dom"/>
</dbReference>
<keyword evidence="1" id="KW-1003">Cell membrane</keyword>
<feature type="transmembrane region" description="Helical" evidence="5">
    <location>
        <begin position="35"/>
        <end position="63"/>
    </location>
</feature>
<comment type="caution">
    <text evidence="7">The sequence shown here is derived from an EMBL/GenBank/DDBJ whole genome shotgun (WGS) entry which is preliminary data.</text>
</comment>
<dbReference type="PANTHER" id="PTHR41335">
    <property type="entry name" value="MEMBRANE PROTEIN-RELATED"/>
    <property type="match status" value="1"/>
</dbReference>